<dbReference type="OrthoDB" id="5521664at2"/>
<dbReference type="Proteomes" id="UP000249169">
    <property type="component" value="Unassembled WGS sequence"/>
</dbReference>
<feature type="signal peptide" evidence="2">
    <location>
        <begin position="1"/>
        <end position="20"/>
    </location>
</feature>
<keyword evidence="4" id="KW-1185">Reference proteome</keyword>
<feature type="chain" id="PRO_5016394171" description="Tryptophan synthase alpha chain" evidence="2">
    <location>
        <begin position="21"/>
        <end position="250"/>
    </location>
</feature>
<proteinExistence type="predicted"/>
<evidence type="ECO:0000256" key="1">
    <source>
        <dbReference type="SAM" id="MobiDB-lite"/>
    </source>
</evidence>
<feature type="region of interest" description="Disordered" evidence="1">
    <location>
        <begin position="44"/>
        <end position="134"/>
    </location>
</feature>
<protein>
    <recommendedName>
        <fullName evidence="5">Tryptophan synthase alpha chain</fullName>
    </recommendedName>
</protein>
<evidence type="ECO:0000313" key="3">
    <source>
        <dbReference type="EMBL" id="RAL22871.1"/>
    </source>
</evidence>
<organism evidence="3 4">
    <name type="scientific">Lujinxingia litoralis</name>
    <dbReference type="NCBI Taxonomy" id="2211119"/>
    <lineage>
        <taxon>Bacteria</taxon>
        <taxon>Deltaproteobacteria</taxon>
        <taxon>Bradymonadales</taxon>
        <taxon>Lujinxingiaceae</taxon>
        <taxon>Lujinxingia</taxon>
    </lineage>
</organism>
<keyword evidence="2" id="KW-0732">Signal</keyword>
<evidence type="ECO:0000313" key="4">
    <source>
        <dbReference type="Proteomes" id="UP000249169"/>
    </source>
</evidence>
<gene>
    <name evidence="3" type="ORF">DL240_08235</name>
</gene>
<feature type="compositionally biased region" description="Gly residues" evidence="1">
    <location>
        <begin position="52"/>
        <end position="62"/>
    </location>
</feature>
<feature type="compositionally biased region" description="Acidic residues" evidence="1">
    <location>
        <begin position="79"/>
        <end position="114"/>
    </location>
</feature>
<accession>A0A328C5L4</accession>
<dbReference type="RefSeq" id="WP_111729399.1">
    <property type="nucleotide sequence ID" value="NZ_QHKO01000003.1"/>
</dbReference>
<reference evidence="3 4" key="1">
    <citation type="submission" date="2018-05" db="EMBL/GenBank/DDBJ databases">
        <title>Lujinxingia marina gen. nov. sp. nov., a new facultative anaerobic member of the class Deltaproteobacteria, and proposal of Lujinxingaceae fam. nov.</title>
        <authorList>
            <person name="Li C.-M."/>
        </authorList>
    </citation>
    <scope>NUCLEOTIDE SEQUENCE [LARGE SCALE GENOMIC DNA]</scope>
    <source>
        <strain evidence="3 4">B210</strain>
    </source>
</reference>
<sequence>MNTMNWMRALVMVLAIGAWGGCTDDPHVPAPVDAGCGAACDDGGQSDASDVGDGGLIGGGGDTQQPDDAGEDVTQGQQDAEEDATQGQPDAEEDATQGQPDVEEGDVDSGDDAGGDVGGDPHEGRPLGQCNSSTNCPPDAPGGPLCTRSAPGGICSGCGEFAGCAAGYECFAGSCVADCSADSDCPPGMACSSRGQCAIQRCVEDVCPDPMFGCNASDMCERRSCEEQVDCPARTTCQGGVCIEDRQLVL</sequence>
<evidence type="ECO:0000256" key="2">
    <source>
        <dbReference type="SAM" id="SignalP"/>
    </source>
</evidence>
<dbReference type="AlphaFoldDB" id="A0A328C5L4"/>
<comment type="caution">
    <text evidence="3">The sequence shown here is derived from an EMBL/GenBank/DDBJ whole genome shotgun (WGS) entry which is preliminary data.</text>
</comment>
<dbReference type="EMBL" id="QHKO01000003">
    <property type="protein sequence ID" value="RAL22871.1"/>
    <property type="molecule type" value="Genomic_DNA"/>
</dbReference>
<evidence type="ECO:0008006" key="5">
    <source>
        <dbReference type="Google" id="ProtNLM"/>
    </source>
</evidence>
<name>A0A328C5L4_9DELT</name>